<protein>
    <recommendedName>
        <fullName evidence="3">RING-type domain-containing protein</fullName>
    </recommendedName>
</protein>
<reference evidence="1" key="1">
    <citation type="submission" date="2019-11" db="EMBL/GenBank/DDBJ databases">
        <title>Bipolaris sorokiniana Genome sequencing.</title>
        <authorList>
            <person name="Wang H."/>
        </authorList>
    </citation>
    <scope>NUCLEOTIDE SEQUENCE</scope>
</reference>
<dbReference type="PANTHER" id="PTHR21540">
    <property type="entry name" value="RING FINGER AND SWIM DOMAIN-CONTAINING PROTEIN 2"/>
    <property type="match status" value="1"/>
</dbReference>
<dbReference type="AlphaFoldDB" id="A0A8H5ZB05"/>
<sequence length="190" mass="22189">MAPTKSEDTSRKLEPISVSNRIVHFKVSNIERRFSTREGTRTPWLQNLSFTLIDSYNLDRICKTSMFFIYRLQKCRKHMSPTDERCICTDTLDPVVKDISFCTNCGQNFHESCMETWGNYRRTARRRNSPANCPTYRASWKTDSPLSNMNVETELDAEALQIYMDWVYTSRLEIPALISWGTNTFTLITL</sequence>
<evidence type="ECO:0000313" key="1">
    <source>
        <dbReference type="EMBL" id="KAF5844939.1"/>
    </source>
</evidence>
<dbReference type="InterPro" id="IPR013083">
    <property type="entry name" value="Znf_RING/FYVE/PHD"/>
</dbReference>
<dbReference type="InterPro" id="IPR039903">
    <property type="entry name" value="Zswim2"/>
</dbReference>
<dbReference type="Proteomes" id="UP000624244">
    <property type="component" value="Unassembled WGS sequence"/>
</dbReference>
<name>A0A8H5ZB05_COCSA</name>
<accession>A0A8H5ZB05</accession>
<evidence type="ECO:0008006" key="3">
    <source>
        <dbReference type="Google" id="ProtNLM"/>
    </source>
</evidence>
<evidence type="ECO:0000313" key="2">
    <source>
        <dbReference type="Proteomes" id="UP000624244"/>
    </source>
</evidence>
<proteinExistence type="predicted"/>
<organism evidence="1 2">
    <name type="scientific">Cochliobolus sativus</name>
    <name type="common">Common root rot and spot blotch fungus</name>
    <name type="synonym">Bipolaris sorokiniana</name>
    <dbReference type="NCBI Taxonomy" id="45130"/>
    <lineage>
        <taxon>Eukaryota</taxon>
        <taxon>Fungi</taxon>
        <taxon>Dikarya</taxon>
        <taxon>Ascomycota</taxon>
        <taxon>Pezizomycotina</taxon>
        <taxon>Dothideomycetes</taxon>
        <taxon>Pleosporomycetidae</taxon>
        <taxon>Pleosporales</taxon>
        <taxon>Pleosporineae</taxon>
        <taxon>Pleosporaceae</taxon>
        <taxon>Bipolaris</taxon>
    </lineage>
</organism>
<dbReference type="PANTHER" id="PTHR21540:SF0">
    <property type="entry name" value="PHD FAMILY PROTEIN"/>
    <property type="match status" value="1"/>
</dbReference>
<dbReference type="GO" id="GO:0061630">
    <property type="term" value="F:ubiquitin protein ligase activity"/>
    <property type="evidence" value="ECO:0007669"/>
    <property type="project" value="InterPro"/>
</dbReference>
<gene>
    <name evidence="1" type="ORF">GGP41_008781</name>
</gene>
<dbReference type="Gene3D" id="3.30.40.10">
    <property type="entry name" value="Zinc/RING finger domain, C3HC4 (zinc finger)"/>
    <property type="match status" value="1"/>
</dbReference>
<dbReference type="EMBL" id="WNKQ01000021">
    <property type="protein sequence ID" value="KAF5844939.1"/>
    <property type="molecule type" value="Genomic_DNA"/>
</dbReference>
<comment type="caution">
    <text evidence="1">The sequence shown here is derived from an EMBL/GenBank/DDBJ whole genome shotgun (WGS) entry which is preliminary data.</text>
</comment>